<keyword evidence="4" id="KW-1185">Reference proteome</keyword>
<reference evidence="3" key="1">
    <citation type="submission" date="2022-07" db="EMBL/GenBank/DDBJ databases">
        <title>Draft genome sequence of Zalerion maritima ATCC 34329, a (micro)plastics degrading marine fungus.</title>
        <authorList>
            <person name="Paco A."/>
            <person name="Goncalves M.F.M."/>
            <person name="Rocha-Santos T.A.P."/>
            <person name="Alves A."/>
        </authorList>
    </citation>
    <scope>NUCLEOTIDE SEQUENCE</scope>
    <source>
        <strain evidence="3">ATCC 34329</strain>
    </source>
</reference>
<sequence length="539" mass="62137">MDPYHITEFASPRYFTKLNQQEHQQPQHGEVIDDSVQAGPSSIPAHPSTARQAPAEESTFILPLRPVASEIEYTPNILKPQENKKRRWPFFRKTSSKPGSSEDNQPPHILHLPYHLRHRSSIADPAVPEDVHTPVPFNELFFSLPTELQTQVIAALPLSDILSLRLASRSWHDLITMNEAPIVRYHLDHHIPTYAKRLYPSPPGSKLTLHYLCGLWHRLHVAAKLSFLICEWITKDIFLRKTDAEKAEFAPKQERMRRRLIPLVFTVFHFFEAYRDLHVAYIEDNGYGLHRTPYTSNPLELRVMEMYDPHTLLRVHEIFPLVVASFCRRLRPPSYVGRVEGALRGYLREKPSDEIYAATLLIGGLRQVERFWEVKGYNLRRAEVDKWYAGITHEPVEAATKRRVFKSLSRKKSFIPSDSSKSMADGAEQNHGPWGPNMINFPLRSSLTDGMPMGPLSRDDIRKLIPDLPALHQIWAVTAEALILDQKIVEKTTDIRRNAQVMLELIREDGWDDEDEWWYGQDTPESVRPKAGVTDDDDI</sequence>
<evidence type="ECO:0000259" key="2">
    <source>
        <dbReference type="PROSITE" id="PS50181"/>
    </source>
</evidence>
<dbReference type="PROSITE" id="PS50181">
    <property type="entry name" value="FBOX"/>
    <property type="match status" value="1"/>
</dbReference>
<dbReference type="SUPFAM" id="SSF81383">
    <property type="entry name" value="F-box domain"/>
    <property type="match status" value="1"/>
</dbReference>
<evidence type="ECO:0000313" key="4">
    <source>
        <dbReference type="Proteomes" id="UP001201980"/>
    </source>
</evidence>
<proteinExistence type="predicted"/>
<accession>A0AAD5WWA5</accession>
<dbReference type="AlphaFoldDB" id="A0AAD5WWA5"/>
<feature type="region of interest" description="Disordered" evidence="1">
    <location>
        <begin position="21"/>
        <end position="55"/>
    </location>
</feature>
<evidence type="ECO:0000313" key="3">
    <source>
        <dbReference type="EMBL" id="KAJ2905078.1"/>
    </source>
</evidence>
<organism evidence="3 4">
    <name type="scientific">Zalerion maritima</name>
    <dbReference type="NCBI Taxonomy" id="339359"/>
    <lineage>
        <taxon>Eukaryota</taxon>
        <taxon>Fungi</taxon>
        <taxon>Dikarya</taxon>
        <taxon>Ascomycota</taxon>
        <taxon>Pezizomycotina</taxon>
        <taxon>Sordariomycetes</taxon>
        <taxon>Lulworthiomycetidae</taxon>
        <taxon>Lulworthiales</taxon>
        <taxon>Lulworthiaceae</taxon>
        <taxon>Zalerion</taxon>
    </lineage>
</organism>
<name>A0AAD5WWA5_9PEZI</name>
<evidence type="ECO:0000256" key="1">
    <source>
        <dbReference type="SAM" id="MobiDB-lite"/>
    </source>
</evidence>
<dbReference type="SMART" id="SM00256">
    <property type="entry name" value="FBOX"/>
    <property type="match status" value="1"/>
</dbReference>
<feature type="region of interest" description="Disordered" evidence="1">
    <location>
        <begin position="416"/>
        <end position="435"/>
    </location>
</feature>
<feature type="region of interest" description="Disordered" evidence="1">
    <location>
        <begin position="514"/>
        <end position="539"/>
    </location>
</feature>
<gene>
    <name evidence="3" type="ORF">MKZ38_006471</name>
</gene>
<dbReference type="InterPro" id="IPR036047">
    <property type="entry name" value="F-box-like_dom_sf"/>
</dbReference>
<protein>
    <submittedName>
        <fullName evidence="3">Rik1-associated factor 1</fullName>
    </submittedName>
</protein>
<feature type="domain" description="F-box" evidence="2">
    <location>
        <begin position="138"/>
        <end position="185"/>
    </location>
</feature>
<comment type="caution">
    <text evidence="3">The sequence shown here is derived from an EMBL/GenBank/DDBJ whole genome shotgun (WGS) entry which is preliminary data.</text>
</comment>
<dbReference type="Proteomes" id="UP001201980">
    <property type="component" value="Unassembled WGS sequence"/>
</dbReference>
<dbReference type="EMBL" id="JAKWBI020000039">
    <property type="protein sequence ID" value="KAJ2905078.1"/>
    <property type="molecule type" value="Genomic_DNA"/>
</dbReference>
<dbReference type="Pfam" id="PF12937">
    <property type="entry name" value="F-box-like"/>
    <property type="match status" value="1"/>
</dbReference>
<dbReference type="CDD" id="cd09917">
    <property type="entry name" value="F-box_SF"/>
    <property type="match status" value="1"/>
</dbReference>
<dbReference type="InterPro" id="IPR001810">
    <property type="entry name" value="F-box_dom"/>
</dbReference>